<feature type="compositionally biased region" description="Basic and acidic residues" evidence="1">
    <location>
        <begin position="292"/>
        <end position="312"/>
    </location>
</feature>
<feature type="compositionally biased region" description="Low complexity" evidence="1">
    <location>
        <begin position="252"/>
        <end position="271"/>
    </location>
</feature>
<proteinExistence type="predicted"/>
<evidence type="ECO:0000313" key="3">
    <source>
        <dbReference type="EMBL" id="CAH3142882.1"/>
    </source>
</evidence>
<sequence>MVRRLQRQLPFLRSVLREADQNVRRERLQHANADQVNAISELVMNTLKGNVEVPPRLLDQLRPHKRALREMARRKHSIKRRRYVMMAQTGAGVWHALHRVHRPYQKKYLVSPADMERLVEQYKGTLMENSRLTHAARLAAKQHVLLASPEISPATKKIPVKALGPEVRRATKRVRTMNLPAAGGAAGADEDDEFAQGPMETFLKTLIKSSTPQPQATPKRKPKVPPKPKIPSKTPISLPLPDDDWEQELAVPIPSTSKSKTTPTLGKGKSPLSVSRSPLTVKKHSRFGQAAKEGKKLAKEVLKLKPSGEKKSSGNSMARTTRRRRRASRRGHRRRRMIGRGLDIQKWLNKTGIEFHWPGYQYMGPGTHLEKRLKRGDPGINRLDRIAKQHDIDYSRARTIQDKWKADDKMIRAINTLPGKKTWTEAIVKKIMQAKRKLKL</sequence>
<evidence type="ECO:0000256" key="1">
    <source>
        <dbReference type="SAM" id="MobiDB-lite"/>
    </source>
</evidence>
<name>A0ABN8PFR3_9CNID</name>
<accession>A0ABN8PFR3</accession>
<keyword evidence="4" id="KW-1185">Reference proteome</keyword>
<dbReference type="Proteomes" id="UP001159427">
    <property type="component" value="Unassembled WGS sequence"/>
</dbReference>
<organism evidence="3 4">
    <name type="scientific">Porites evermanni</name>
    <dbReference type="NCBI Taxonomy" id="104178"/>
    <lineage>
        <taxon>Eukaryota</taxon>
        <taxon>Metazoa</taxon>
        <taxon>Cnidaria</taxon>
        <taxon>Anthozoa</taxon>
        <taxon>Hexacorallia</taxon>
        <taxon>Scleractinia</taxon>
        <taxon>Fungiina</taxon>
        <taxon>Poritidae</taxon>
        <taxon>Porites</taxon>
    </lineage>
</organism>
<dbReference type="Pfam" id="PF08398">
    <property type="entry name" value="Phospholip_A2_4"/>
    <property type="match status" value="1"/>
</dbReference>
<feature type="region of interest" description="Disordered" evidence="1">
    <location>
        <begin position="209"/>
        <end position="336"/>
    </location>
</feature>
<dbReference type="InterPro" id="IPR013607">
    <property type="entry name" value="Phospholipase_A2-like"/>
</dbReference>
<evidence type="ECO:0000313" key="4">
    <source>
        <dbReference type="Proteomes" id="UP001159427"/>
    </source>
</evidence>
<evidence type="ECO:0000259" key="2">
    <source>
        <dbReference type="Pfam" id="PF08398"/>
    </source>
</evidence>
<dbReference type="EMBL" id="CALNXI010000844">
    <property type="protein sequence ID" value="CAH3142882.1"/>
    <property type="molecule type" value="Genomic_DNA"/>
</dbReference>
<reference evidence="3 4" key="1">
    <citation type="submission" date="2022-05" db="EMBL/GenBank/DDBJ databases">
        <authorList>
            <consortium name="Genoscope - CEA"/>
            <person name="William W."/>
        </authorList>
    </citation>
    <scope>NUCLEOTIDE SEQUENCE [LARGE SCALE GENOMIC DNA]</scope>
</reference>
<comment type="caution">
    <text evidence="3">The sequence shown here is derived from an EMBL/GenBank/DDBJ whole genome shotgun (WGS) entry which is preliminary data.</text>
</comment>
<feature type="domain" description="Phospholipase A2-like" evidence="2">
    <location>
        <begin position="354"/>
        <end position="435"/>
    </location>
</feature>
<protein>
    <recommendedName>
        <fullName evidence="2">Phospholipase A2-like domain-containing protein</fullName>
    </recommendedName>
</protein>
<gene>
    <name evidence="3" type="ORF">PEVE_00042658</name>
</gene>
<feature type="compositionally biased region" description="Basic residues" evidence="1">
    <location>
        <begin position="320"/>
        <end position="336"/>
    </location>
</feature>